<organism evidence="1 2">
    <name type="scientific">Lishizhenia tianjinensis</name>
    <dbReference type="NCBI Taxonomy" id="477690"/>
    <lineage>
        <taxon>Bacteria</taxon>
        <taxon>Pseudomonadati</taxon>
        <taxon>Bacteroidota</taxon>
        <taxon>Flavobacteriia</taxon>
        <taxon>Flavobacteriales</taxon>
        <taxon>Crocinitomicaceae</taxon>
        <taxon>Lishizhenia</taxon>
    </lineage>
</organism>
<gene>
    <name evidence="1" type="ORF">SAMN05216474_1582</name>
</gene>
<protein>
    <submittedName>
        <fullName evidence="1">Uncharacterized protein</fullName>
    </submittedName>
</protein>
<dbReference type="EMBL" id="FPAS01000002">
    <property type="protein sequence ID" value="SFT65544.1"/>
    <property type="molecule type" value="Genomic_DNA"/>
</dbReference>
<evidence type="ECO:0000313" key="1">
    <source>
        <dbReference type="EMBL" id="SFT65544.1"/>
    </source>
</evidence>
<dbReference type="OrthoDB" id="9812156at2"/>
<dbReference type="Proteomes" id="UP000236454">
    <property type="component" value="Unassembled WGS sequence"/>
</dbReference>
<keyword evidence="2" id="KW-1185">Reference proteome</keyword>
<reference evidence="1 2" key="1">
    <citation type="submission" date="2016-10" db="EMBL/GenBank/DDBJ databases">
        <authorList>
            <person name="de Groot N.N."/>
        </authorList>
    </citation>
    <scope>NUCLEOTIDE SEQUENCE [LARGE SCALE GENOMIC DNA]</scope>
    <source>
        <strain evidence="1 2">CGMCC 1.7005</strain>
    </source>
</reference>
<dbReference type="RefSeq" id="WP_090247974.1">
    <property type="nucleotide sequence ID" value="NZ_FPAS01000002.1"/>
</dbReference>
<name>A0A1I6ZS71_9FLAO</name>
<dbReference type="STRING" id="477690.SAMN05216474_1582"/>
<accession>A0A1I6ZS71</accession>
<evidence type="ECO:0000313" key="2">
    <source>
        <dbReference type="Proteomes" id="UP000236454"/>
    </source>
</evidence>
<proteinExistence type="predicted"/>
<dbReference type="AlphaFoldDB" id="A0A1I6ZS71"/>
<sequence>MKIITKVEDLSRSEMIYIYHRISVGKSLDLIEVENNPSKFLVMYKGFNLGYVLLPSSLNLMEQQLKKLKAKVSHFTKKKFLPIQGLDIELSYNEC</sequence>